<feature type="transmembrane region" description="Helical" evidence="6">
    <location>
        <begin position="70"/>
        <end position="93"/>
    </location>
</feature>
<keyword evidence="4 6" id="KW-0472">Membrane</keyword>
<evidence type="ECO:0000256" key="4">
    <source>
        <dbReference type="ARBA" id="ARBA00023136"/>
    </source>
</evidence>
<protein>
    <submittedName>
        <fullName evidence="7">DUF4870 domain-containing protein</fullName>
    </submittedName>
</protein>
<evidence type="ECO:0000256" key="3">
    <source>
        <dbReference type="ARBA" id="ARBA00022989"/>
    </source>
</evidence>
<keyword evidence="8" id="KW-1185">Reference proteome</keyword>
<evidence type="ECO:0000256" key="6">
    <source>
        <dbReference type="SAM" id="Phobius"/>
    </source>
</evidence>
<reference evidence="7 8" key="1">
    <citation type="submission" date="2020-05" db="EMBL/GenBank/DDBJ databases">
        <title>Complete genome sequence of Deefgea sp. D17.</title>
        <authorList>
            <person name="Bae J.-W."/>
            <person name="Han J.E."/>
        </authorList>
    </citation>
    <scope>NUCLEOTIDE SEQUENCE [LARGE SCALE GENOMIC DNA]</scope>
    <source>
        <strain evidence="7 8">D17</strain>
    </source>
</reference>
<dbReference type="KEGG" id="dee:HQN60_04515"/>
<evidence type="ECO:0000313" key="7">
    <source>
        <dbReference type="EMBL" id="QKJ66034.1"/>
    </source>
</evidence>
<evidence type="ECO:0000256" key="1">
    <source>
        <dbReference type="ARBA" id="ARBA00004141"/>
    </source>
</evidence>
<dbReference type="RefSeq" id="WP_173532538.1">
    <property type="nucleotide sequence ID" value="NZ_CP054143.1"/>
</dbReference>
<sequence>MFNINPKPASEDSDGKLKPPTQAEKTCAVILHLSGLSWLPIIPLQVLALIVPFLGLQFARAHSEFVEQHAVQICNFQMLMACFYVLALIATLFFKTPIFIWWVAIGASLFSVWEAAKAMNGWPAKYPAGLKLFK</sequence>
<keyword evidence="2 6" id="KW-0812">Transmembrane</keyword>
<comment type="subcellular location">
    <subcellularLocation>
        <location evidence="1">Membrane</location>
        <topology evidence="1">Multi-pass membrane protein</topology>
    </subcellularLocation>
</comment>
<gene>
    <name evidence="7" type="ORF">HQN60_04515</name>
</gene>
<accession>A0A6M8SPE2</accession>
<keyword evidence="3 6" id="KW-1133">Transmembrane helix</keyword>
<dbReference type="AlphaFoldDB" id="A0A6M8SPE2"/>
<feature type="region of interest" description="Disordered" evidence="5">
    <location>
        <begin position="1"/>
        <end position="20"/>
    </location>
</feature>
<feature type="transmembrane region" description="Helical" evidence="6">
    <location>
        <begin position="38"/>
        <end position="58"/>
    </location>
</feature>
<name>A0A6M8SPE2_9NEIS</name>
<dbReference type="Proteomes" id="UP000504844">
    <property type="component" value="Chromosome"/>
</dbReference>
<evidence type="ECO:0000256" key="5">
    <source>
        <dbReference type="SAM" id="MobiDB-lite"/>
    </source>
</evidence>
<dbReference type="EMBL" id="CP054143">
    <property type="protein sequence ID" value="QKJ66034.1"/>
    <property type="molecule type" value="Genomic_DNA"/>
</dbReference>
<dbReference type="Pfam" id="PF09685">
    <property type="entry name" value="MamF_MmsF"/>
    <property type="match status" value="1"/>
</dbReference>
<organism evidence="7 8">
    <name type="scientific">Deefgea piscis</name>
    <dbReference type="NCBI Taxonomy" id="2739061"/>
    <lineage>
        <taxon>Bacteria</taxon>
        <taxon>Pseudomonadati</taxon>
        <taxon>Pseudomonadota</taxon>
        <taxon>Betaproteobacteria</taxon>
        <taxon>Neisseriales</taxon>
        <taxon>Chitinibacteraceae</taxon>
        <taxon>Deefgea</taxon>
    </lineage>
</organism>
<evidence type="ECO:0000313" key="8">
    <source>
        <dbReference type="Proteomes" id="UP000504844"/>
    </source>
</evidence>
<proteinExistence type="predicted"/>
<feature type="transmembrane region" description="Helical" evidence="6">
    <location>
        <begin position="99"/>
        <end position="116"/>
    </location>
</feature>
<evidence type="ECO:0000256" key="2">
    <source>
        <dbReference type="ARBA" id="ARBA00022692"/>
    </source>
</evidence>
<dbReference type="InterPro" id="IPR019109">
    <property type="entry name" value="MamF_MmsF"/>
</dbReference>